<reference evidence="1" key="1">
    <citation type="journal article" date="2023" name="IScience">
        <title>Live-bearing cockroach genome reveals convergent evolutionary mechanisms linked to viviparity in insects and beyond.</title>
        <authorList>
            <person name="Fouks B."/>
            <person name="Harrison M.C."/>
            <person name="Mikhailova A.A."/>
            <person name="Marchal E."/>
            <person name="English S."/>
            <person name="Carruthers M."/>
            <person name="Jennings E.C."/>
            <person name="Chiamaka E.L."/>
            <person name="Frigard R.A."/>
            <person name="Pippel M."/>
            <person name="Attardo G.M."/>
            <person name="Benoit J.B."/>
            <person name="Bornberg-Bauer E."/>
            <person name="Tobe S.S."/>
        </authorList>
    </citation>
    <scope>NUCLEOTIDE SEQUENCE</scope>
    <source>
        <strain evidence="1">Stay&amp;Tobe</strain>
    </source>
</reference>
<organism evidence="1 2">
    <name type="scientific">Diploptera punctata</name>
    <name type="common">Pacific beetle cockroach</name>
    <dbReference type="NCBI Taxonomy" id="6984"/>
    <lineage>
        <taxon>Eukaryota</taxon>
        <taxon>Metazoa</taxon>
        <taxon>Ecdysozoa</taxon>
        <taxon>Arthropoda</taxon>
        <taxon>Hexapoda</taxon>
        <taxon>Insecta</taxon>
        <taxon>Pterygota</taxon>
        <taxon>Neoptera</taxon>
        <taxon>Polyneoptera</taxon>
        <taxon>Dictyoptera</taxon>
        <taxon>Blattodea</taxon>
        <taxon>Blaberoidea</taxon>
        <taxon>Blaberidae</taxon>
        <taxon>Diplopterinae</taxon>
        <taxon>Diploptera</taxon>
    </lineage>
</organism>
<dbReference type="InterPro" id="IPR010850">
    <property type="entry name" value="Neuroparsin"/>
</dbReference>
<protein>
    <recommendedName>
        <fullName evidence="3">Neuroparsin</fullName>
    </recommendedName>
</protein>
<comment type="caution">
    <text evidence="1">The sequence shown here is derived from an EMBL/GenBank/DDBJ whole genome shotgun (WGS) entry which is preliminary data.</text>
</comment>
<feature type="non-terminal residue" evidence="1">
    <location>
        <position position="1"/>
    </location>
</feature>
<dbReference type="EMBL" id="JASPKZ010007461">
    <property type="protein sequence ID" value="KAJ9584137.1"/>
    <property type="molecule type" value="Genomic_DNA"/>
</dbReference>
<proteinExistence type="predicted"/>
<reference evidence="1" key="2">
    <citation type="submission" date="2023-05" db="EMBL/GenBank/DDBJ databases">
        <authorList>
            <person name="Fouks B."/>
        </authorList>
    </citation>
    <scope>NUCLEOTIDE SEQUENCE</scope>
    <source>
        <strain evidence="1">Stay&amp;Tobe</strain>
        <tissue evidence="1">Testes</tissue>
    </source>
</reference>
<dbReference type="AlphaFoldDB" id="A0AAD7ZPC4"/>
<keyword evidence="2" id="KW-1185">Reference proteome</keyword>
<name>A0AAD7ZPC4_DIPPU</name>
<sequence length="49" mass="5118">GPGEFCGGPNDVRGKCGEGMHCACSKCYGCSLATLQCYGIENDQLLDCI</sequence>
<dbReference type="Pfam" id="PF07327">
    <property type="entry name" value="Neuroparsin"/>
    <property type="match status" value="1"/>
</dbReference>
<gene>
    <name evidence="1" type="ORF">L9F63_021522</name>
</gene>
<accession>A0AAD7ZPC4</accession>
<evidence type="ECO:0008006" key="3">
    <source>
        <dbReference type="Google" id="ProtNLM"/>
    </source>
</evidence>
<dbReference type="Proteomes" id="UP001233999">
    <property type="component" value="Unassembled WGS sequence"/>
</dbReference>
<evidence type="ECO:0000313" key="2">
    <source>
        <dbReference type="Proteomes" id="UP001233999"/>
    </source>
</evidence>
<evidence type="ECO:0000313" key="1">
    <source>
        <dbReference type="EMBL" id="KAJ9584137.1"/>
    </source>
</evidence>